<dbReference type="PANTHER" id="PTHR43833:SF8">
    <property type="entry name" value="TRK SYSTEM POTASSIUM UPTAKE PROTEIN TRKA"/>
    <property type="match status" value="1"/>
</dbReference>
<sequence>MAGAPPDAITWEAFPREREESHGVHVVIMGCGRVGSTLAHNLEARDHTVAVIDQNADAFRRLGPEFGGITVTGIGFDGDVLRQAGIERADAFAAVSSGDNSNIISARLARETFGVSRVVARIYDQKRAEVYERLGIPTVATVRWTADRILRQLVPEGTVEIFRDPTSTVSIIEVPMHKDWYGQPVKQLESTTGTRVAYLTRFGIGTLATGSTILQEGDQVFMLVTDDITDRVSMIASTAPEGNR</sequence>
<evidence type="ECO:0000259" key="6">
    <source>
        <dbReference type="PROSITE" id="PS51202"/>
    </source>
</evidence>
<evidence type="ECO:0000256" key="1">
    <source>
        <dbReference type="ARBA" id="ARBA00017378"/>
    </source>
</evidence>
<keyword evidence="8" id="KW-1185">Reference proteome</keyword>
<feature type="domain" description="RCK C-terminal" evidence="6">
    <location>
        <begin position="159"/>
        <end position="238"/>
    </location>
</feature>
<keyword evidence="4" id="KW-0520">NAD</keyword>
<evidence type="ECO:0000256" key="3">
    <source>
        <dbReference type="ARBA" id="ARBA00022958"/>
    </source>
</evidence>
<name>A0A6F8YNW9_9ACTN</name>
<dbReference type="AlphaFoldDB" id="A0A6F8YNW9"/>
<organism evidence="7 8">
    <name type="scientific">Phytohabitans suffuscus</name>
    <dbReference type="NCBI Taxonomy" id="624315"/>
    <lineage>
        <taxon>Bacteria</taxon>
        <taxon>Bacillati</taxon>
        <taxon>Actinomycetota</taxon>
        <taxon>Actinomycetes</taxon>
        <taxon>Micromonosporales</taxon>
        <taxon>Micromonosporaceae</taxon>
    </lineage>
</organism>
<dbReference type="PANTHER" id="PTHR43833">
    <property type="entry name" value="POTASSIUM CHANNEL PROTEIN 2-RELATED-RELATED"/>
    <property type="match status" value="1"/>
</dbReference>
<dbReference type="Pfam" id="PF02254">
    <property type="entry name" value="TrkA_N"/>
    <property type="match status" value="1"/>
</dbReference>
<keyword evidence="2" id="KW-0633">Potassium transport</keyword>
<dbReference type="PRINTS" id="PR00335">
    <property type="entry name" value="KUPTAKETRKA"/>
</dbReference>
<dbReference type="InterPro" id="IPR006037">
    <property type="entry name" value="RCK_C"/>
</dbReference>
<proteinExistence type="predicted"/>
<protein>
    <recommendedName>
        <fullName evidence="1">Trk system potassium uptake protein TrkA</fullName>
    </recommendedName>
</protein>
<dbReference type="InterPro" id="IPR003148">
    <property type="entry name" value="RCK_N"/>
</dbReference>
<dbReference type="InterPro" id="IPR036291">
    <property type="entry name" value="NAD(P)-bd_dom_sf"/>
</dbReference>
<accession>A0A6F8YNW9</accession>
<keyword evidence="3" id="KW-0630">Potassium</keyword>
<reference evidence="7 8" key="1">
    <citation type="submission" date="2020-03" db="EMBL/GenBank/DDBJ databases">
        <title>Whole genome shotgun sequence of Phytohabitans suffuscus NBRC 105367.</title>
        <authorList>
            <person name="Komaki H."/>
            <person name="Tamura T."/>
        </authorList>
    </citation>
    <scope>NUCLEOTIDE SEQUENCE [LARGE SCALE GENOMIC DNA]</scope>
    <source>
        <strain evidence="7 8">NBRC 105367</strain>
    </source>
</reference>
<dbReference type="InterPro" id="IPR036721">
    <property type="entry name" value="RCK_C_sf"/>
</dbReference>
<reference evidence="7 8" key="2">
    <citation type="submission" date="2020-03" db="EMBL/GenBank/DDBJ databases">
        <authorList>
            <person name="Ichikawa N."/>
            <person name="Kimura A."/>
            <person name="Kitahashi Y."/>
            <person name="Uohara A."/>
        </authorList>
    </citation>
    <scope>NUCLEOTIDE SEQUENCE [LARGE SCALE GENOMIC DNA]</scope>
    <source>
        <strain evidence="7 8">NBRC 105367</strain>
    </source>
</reference>
<dbReference type="Proteomes" id="UP000503011">
    <property type="component" value="Chromosome"/>
</dbReference>
<dbReference type="GO" id="GO:0005886">
    <property type="term" value="C:plasma membrane"/>
    <property type="evidence" value="ECO:0007669"/>
    <property type="project" value="InterPro"/>
</dbReference>
<feature type="domain" description="RCK N-terminal" evidence="5">
    <location>
        <begin position="23"/>
        <end position="141"/>
    </location>
</feature>
<dbReference type="SUPFAM" id="SSF51735">
    <property type="entry name" value="NAD(P)-binding Rossmann-fold domains"/>
    <property type="match status" value="1"/>
</dbReference>
<keyword evidence="2" id="KW-0406">Ion transport</keyword>
<evidence type="ECO:0000256" key="2">
    <source>
        <dbReference type="ARBA" id="ARBA00022538"/>
    </source>
</evidence>
<dbReference type="PROSITE" id="PS51202">
    <property type="entry name" value="RCK_C"/>
    <property type="match status" value="1"/>
</dbReference>
<keyword evidence="2" id="KW-0813">Transport</keyword>
<evidence type="ECO:0000313" key="8">
    <source>
        <dbReference type="Proteomes" id="UP000503011"/>
    </source>
</evidence>
<gene>
    <name evidence="7" type="primary">trkA_1</name>
    <name evidence="7" type="ORF">Psuf_051780</name>
</gene>
<dbReference type="KEGG" id="psuu:Psuf_051780"/>
<dbReference type="PROSITE" id="PS51201">
    <property type="entry name" value="RCK_N"/>
    <property type="match status" value="1"/>
</dbReference>
<dbReference type="Gene3D" id="3.40.50.720">
    <property type="entry name" value="NAD(P)-binding Rossmann-like Domain"/>
    <property type="match status" value="1"/>
</dbReference>
<dbReference type="EMBL" id="AP022871">
    <property type="protein sequence ID" value="BCB87865.1"/>
    <property type="molecule type" value="Genomic_DNA"/>
</dbReference>
<dbReference type="InterPro" id="IPR006036">
    <property type="entry name" value="K_uptake_TrkA"/>
</dbReference>
<dbReference type="InterPro" id="IPR050721">
    <property type="entry name" value="Trk_Ktr_HKT_K-transport"/>
</dbReference>
<dbReference type="Pfam" id="PF02080">
    <property type="entry name" value="TrkA_C"/>
    <property type="match status" value="1"/>
</dbReference>
<evidence type="ECO:0000259" key="5">
    <source>
        <dbReference type="PROSITE" id="PS51201"/>
    </source>
</evidence>
<dbReference type="Gene3D" id="3.30.70.1450">
    <property type="entry name" value="Regulator of K+ conductance, C-terminal domain"/>
    <property type="match status" value="1"/>
</dbReference>
<evidence type="ECO:0000256" key="4">
    <source>
        <dbReference type="ARBA" id="ARBA00023027"/>
    </source>
</evidence>
<evidence type="ECO:0000313" key="7">
    <source>
        <dbReference type="EMBL" id="BCB87865.1"/>
    </source>
</evidence>
<dbReference type="GO" id="GO:0015079">
    <property type="term" value="F:potassium ion transmembrane transporter activity"/>
    <property type="evidence" value="ECO:0007669"/>
    <property type="project" value="InterPro"/>
</dbReference>